<dbReference type="Pfam" id="PF07690">
    <property type="entry name" value="MFS_1"/>
    <property type="match status" value="1"/>
</dbReference>
<evidence type="ECO:0000256" key="2">
    <source>
        <dbReference type="ARBA" id="ARBA00008335"/>
    </source>
</evidence>
<dbReference type="RefSeq" id="WP_066057146.1">
    <property type="nucleotide sequence ID" value="NZ_JBHUNF010000004.1"/>
</dbReference>
<dbReference type="CDD" id="cd17324">
    <property type="entry name" value="MFS_NepI_like"/>
    <property type="match status" value="1"/>
</dbReference>
<dbReference type="Gene3D" id="1.20.1250.20">
    <property type="entry name" value="MFS general substrate transporter like domains"/>
    <property type="match status" value="2"/>
</dbReference>
<keyword evidence="7 8" id="KW-0472">Membrane</keyword>
<dbReference type="Proteomes" id="UP001597453">
    <property type="component" value="Unassembled WGS sequence"/>
</dbReference>
<comment type="similarity">
    <text evidence="2">Belongs to the major facilitator superfamily.</text>
</comment>
<feature type="transmembrane region" description="Helical" evidence="8">
    <location>
        <begin position="181"/>
        <end position="200"/>
    </location>
</feature>
<accession>A0ABW5RJH0</accession>
<dbReference type="InterPro" id="IPR020846">
    <property type="entry name" value="MFS_dom"/>
</dbReference>
<evidence type="ECO:0000256" key="6">
    <source>
        <dbReference type="ARBA" id="ARBA00022989"/>
    </source>
</evidence>
<keyword evidence="6 8" id="KW-1133">Transmembrane helix</keyword>
<dbReference type="InterPro" id="IPR036259">
    <property type="entry name" value="MFS_trans_sf"/>
</dbReference>
<organism evidence="10 11">
    <name type="scientific">Gulosibacter bifidus</name>
    <dbReference type="NCBI Taxonomy" id="272239"/>
    <lineage>
        <taxon>Bacteria</taxon>
        <taxon>Bacillati</taxon>
        <taxon>Actinomycetota</taxon>
        <taxon>Actinomycetes</taxon>
        <taxon>Micrococcales</taxon>
        <taxon>Microbacteriaceae</taxon>
        <taxon>Gulosibacter</taxon>
    </lineage>
</organism>
<feature type="transmembrane region" description="Helical" evidence="8">
    <location>
        <begin position="26"/>
        <end position="43"/>
    </location>
</feature>
<evidence type="ECO:0000313" key="10">
    <source>
        <dbReference type="EMBL" id="MFD2675004.1"/>
    </source>
</evidence>
<feature type="transmembrane region" description="Helical" evidence="8">
    <location>
        <begin position="386"/>
        <end position="408"/>
    </location>
</feature>
<feature type="transmembrane region" description="Helical" evidence="8">
    <location>
        <begin position="302"/>
        <end position="319"/>
    </location>
</feature>
<gene>
    <name evidence="10" type="ORF">ACFSUQ_06815</name>
</gene>
<comment type="caution">
    <text evidence="10">The sequence shown here is derived from an EMBL/GenBank/DDBJ whole genome shotgun (WGS) entry which is preliminary data.</text>
</comment>
<feature type="transmembrane region" description="Helical" evidence="8">
    <location>
        <begin position="360"/>
        <end position="380"/>
    </location>
</feature>
<evidence type="ECO:0000256" key="4">
    <source>
        <dbReference type="ARBA" id="ARBA00022475"/>
    </source>
</evidence>
<evidence type="ECO:0000256" key="1">
    <source>
        <dbReference type="ARBA" id="ARBA00004651"/>
    </source>
</evidence>
<evidence type="ECO:0000256" key="8">
    <source>
        <dbReference type="SAM" id="Phobius"/>
    </source>
</evidence>
<keyword evidence="4" id="KW-1003">Cell membrane</keyword>
<keyword evidence="3" id="KW-0813">Transport</keyword>
<dbReference type="SUPFAM" id="SSF103473">
    <property type="entry name" value="MFS general substrate transporter"/>
    <property type="match status" value="1"/>
</dbReference>
<feature type="transmembrane region" description="Helical" evidence="8">
    <location>
        <begin position="235"/>
        <end position="257"/>
    </location>
</feature>
<sequence>MTNAGFSQTGTTWIGHRRGTRDYSRIQLAMLLAGIATFAQLYAPQAVLPQVSQGFGVTTAESSLMVSASTVGLAVAVVPWTLVADRIGRKRSISIAIIAATILGLCAILAPNFQLALLIRLFEGFALGGVPAAAMAYLNEEVHKIDSAAASGMFVAGNTIGGLSGRLVSGPVGELTGSWQLGVLSVSTLALVAALLFMFLSPTPQGFTPLGPTQSVGASVRRTVRNAWEHLHDRVLLAIYLQPFVMMGGFVAIYNYLGYYLTAEPYSLPVWLASFAFVAYLAGAISSPISGRLGGEHGRKRVKLASDAISLVGLGIMLIPNLWAIVAGLIVFTTGFFASHAISIGWAAAHPKNGRAQSSALYNFTYYFGSSVFGFVGGLFYQSHGWISLIAMVAVIYLVAIIIAIIVLPTRPTASTRT</sequence>
<feature type="transmembrane region" description="Helical" evidence="8">
    <location>
        <begin position="269"/>
        <end position="290"/>
    </location>
</feature>
<feature type="transmembrane region" description="Helical" evidence="8">
    <location>
        <begin position="325"/>
        <end position="348"/>
    </location>
</feature>
<evidence type="ECO:0000256" key="5">
    <source>
        <dbReference type="ARBA" id="ARBA00022692"/>
    </source>
</evidence>
<feature type="transmembrane region" description="Helical" evidence="8">
    <location>
        <begin position="63"/>
        <end position="83"/>
    </location>
</feature>
<dbReference type="InterPro" id="IPR011701">
    <property type="entry name" value="MFS"/>
</dbReference>
<protein>
    <submittedName>
        <fullName evidence="10">MFS transporter</fullName>
    </submittedName>
</protein>
<name>A0ABW5RJH0_9MICO</name>
<dbReference type="PROSITE" id="PS50850">
    <property type="entry name" value="MFS"/>
    <property type="match status" value="1"/>
</dbReference>
<dbReference type="PANTHER" id="PTHR43271:SF1">
    <property type="entry name" value="INNER MEMBRANE TRANSPORT PROTEIN YNFM"/>
    <property type="match status" value="1"/>
</dbReference>
<keyword evidence="11" id="KW-1185">Reference proteome</keyword>
<evidence type="ECO:0000256" key="3">
    <source>
        <dbReference type="ARBA" id="ARBA00022448"/>
    </source>
</evidence>
<evidence type="ECO:0000313" key="11">
    <source>
        <dbReference type="Proteomes" id="UP001597453"/>
    </source>
</evidence>
<evidence type="ECO:0000259" key="9">
    <source>
        <dbReference type="PROSITE" id="PS50850"/>
    </source>
</evidence>
<proteinExistence type="inferred from homology"/>
<keyword evidence="5 8" id="KW-0812">Transmembrane</keyword>
<dbReference type="PANTHER" id="PTHR43271">
    <property type="entry name" value="BLL2771 PROTEIN"/>
    <property type="match status" value="1"/>
</dbReference>
<feature type="domain" description="Major facilitator superfamily (MFS) profile" evidence="9">
    <location>
        <begin position="22"/>
        <end position="412"/>
    </location>
</feature>
<reference evidence="11" key="1">
    <citation type="journal article" date="2019" name="Int. J. Syst. Evol. Microbiol.">
        <title>The Global Catalogue of Microorganisms (GCM) 10K type strain sequencing project: providing services to taxonomists for standard genome sequencing and annotation.</title>
        <authorList>
            <consortium name="The Broad Institute Genomics Platform"/>
            <consortium name="The Broad Institute Genome Sequencing Center for Infectious Disease"/>
            <person name="Wu L."/>
            <person name="Ma J."/>
        </authorList>
    </citation>
    <scope>NUCLEOTIDE SEQUENCE [LARGE SCALE GENOMIC DNA]</scope>
    <source>
        <strain evidence="11">TISTR 1511</strain>
    </source>
</reference>
<comment type="subcellular location">
    <subcellularLocation>
        <location evidence="1">Cell membrane</location>
        <topology evidence="1">Multi-pass membrane protein</topology>
    </subcellularLocation>
</comment>
<dbReference type="EMBL" id="JBHUNF010000004">
    <property type="protein sequence ID" value="MFD2675004.1"/>
    <property type="molecule type" value="Genomic_DNA"/>
</dbReference>
<evidence type="ECO:0000256" key="7">
    <source>
        <dbReference type="ARBA" id="ARBA00023136"/>
    </source>
</evidence>
<feature type="transmembrane region" description="Helical" evidence="8">
    <location>
        <begin position="95"/>
        <end position="113"/>
    </location>
</feature>